<feature type="compositionally biased region" description="Basic and acidic residues" evidence="1">
    <location>
        <begin position="279"/>
        <end position="302"/>
    </location>
</feature>
<name>A0ABR1INA0_9AGAR</name>
<evidence type="ECO:0000313" key="3">
    <source>
        <dbReference type="Proteomes" id="UP001498398"/>
    </source>
</evidence>
<feature type="region of interest" description="Disordered" evidence="1">
    <location>
        <begin position="170"/>
        <end position="213"/>
    </location>
</feature>
<evidence type="ECO:0000256" key="1">
    <source>
        <dbReference type="SAM" id="MobiDB-lite"/>
    </source>
</evidence>
<dbReference type="Proteomes" id="UP001498398">
    <property type="component" value="Unassembled WGS sequence"/>
</dbReference>
<gene>
    <name evidence="2" type="ORF">VKT23_020316</name>
</gene>
<comment type="caution">
    <text evidence="2">The sequence shown here is derived from an EMBL/GenBank/DDBJ whole genome shotgun (WGS) entry which is preliminary data.</text>
</comment>
<feature type="region of interest" description="Disordered" evidence="1">
    <location>
        <begin position="239"/>
        <end position="302"/>
    </location>
</feature>
<organism evidence="2 3">
    <name type="scientific">Marasmiellus scandens</name>
    <dbReference type="NCBI Taxonomy" id="2682957"/>
    <lineage>
        <taxon>Eukaryota</taxon>
        <taxon>Fungi</taxon>
        <taxon>Dikarya</taxon>
        <taxon>Basidiomycota</taxon>
        <taxon>Agaricomycotina</taxon>
        <taxon>Agaricomycetes</taxon>
        <taxon>Agaricomycetidae</taxon>
        <taxon>Agaricales</taxon>
        <taxon>Marasmiineae</taxon>
        <taxon>Omphalotaceae</taxon>
        <taxon>Marasmiellus</taxon>
    </lineage>
</organism>
<accession>A0ABR1INA0</accession>
<feature type="region of interest" description="Disordered" evidence="1">
    <location>
        <begin position="371"/>
        <end position="453"/>
    </location>
</feature>
<dbReference type="EMBL" id="JBANRG010000130">
    <property type="protein sequence ID" value="KAK7434185.1"/>
    <property type="molecule type" value="Genomic_DNA"/>
</dbReference>
<protein>
    <submittedName>
        <fullName evidence="2">Uncharacterized protein</fullName>
    </submittedName>
</protein>
<sequence>MNNSSVDIFENSRDVWAFGSVITVAGSQQKTTFERERRPTSPRIDACKYAESNSPTMAVPLPQSTSSSSDQRAVDHLQGMSIFRDTCDIRMSHSRVTAAIGSQDILVLPNRVKPEMDILHDEELPVFGTIPQRPGRFETTEGYGDTRSWRLNPESGAKDTVNTGHSFKRSVEPSQYHTAHNPAPPMSRNTFPKPAKEKNRQYSRRQGGSDYVENHAPLGQLHFLDSSTDPRLQSTSVFRTATDKDRIHHIHQSRPGMSSSFQNPGTNRHPTRDPQSLVQDERNGDSRRGHSNDRDVHLFSRSKNADIQDTTFHVTDRSEGAIELPSNPSEEYTRAVAAIRASSANTAGPGPAMTYMDRPGQQPYIAQGHMARGSHFSSPDNHGHVAHGPQFGHGSPPPSYNTSNYGNPMQYPNYHAPTAQMYASPPANHPPPTANYGSSDPYTRDPSWSRRQR</sequence>
<keyword evidence="3" id="KW-1185">Reference proteome</keyword>
<evidence type="ECO:0000313" key="2">
    <source>
        <dbReference type="EMBL" id="KAK7434185.1"/>
    </source>
</evidence>
<feature type="compositionally biased region" description="Polar residues" evidence="1">
    <location>
        <begin position="255"/>
        <end position="278"/>
    </location>
</feature>
<reference evidence="2 3" key="1">
    <citation type="submission" date="2024-01" db="EMBL/GenBank/DDBJ databases">
        <title>A draft genome for the cacao thread blight pathogen Marasmiellus scandens.</title>
        <authorList>
            <person name="Baruah I.K."/>
            <person name="Leung J."/>
            <person name="Bukari Y."/>
            <person name="Amoako-Attah I."/>
            <person name="Meinhardt L.W."/>
            <person name="Bailey B.A."/>
            <person name="Cohen S.P."/>
        </authorList>
    </citation>
    <scope>NUCLEOTIDE SEQUENCE [LARGE SCALE GENOMIC DNA]</scope>
    <source>
        <strain evidence="2 3">GH-19</strain>
    </source>
</reference>
<proteinExistence type="predicted"/>